<dbReference type="InterPro" id="IPR018060">
    <property type="entry name" value="HTH_AraC"/>
</dbReference>
<evidence type="ECO:0000256" key="1">
    <source>
        <dbReference type="ARBA" id="ARBA00023015"/>
    </source>
</evidence>
<evidence type="ECO:0000256" key="3">
    <source>
        <dbReference type="ARBA" id="ARBA00023163"/>
    </source>
</evidence>
<sequence>MTAAIQVSSQILNILLRYIDEEGIANADFRSRIEAAKSVDRISIEHWWGLLEELATLHPIPALGIQIGMRGEIQDAGILGYLAASCDSLVEAVARLQRFEPLLQNLSHSWVKIKQDHIYIGWEGSGNESTVLSNDVVVSGTLAFIRKLIGTQTFTPLEVELAGIPVDEQKEYERLLGCPVVITDDVLAMKLPLSMLQLSIDNSNPQLRLILEQQAESILATLPKPDEFLKDIQQHILNGLEVGQLSMKWLAGKLGISESSLYRKLSERGRSYQNLLDELRYQLAIRYIKNPDLSLTEISLMLGFSEHSAFTRAFKKWVGQTPLKYRNSFLKVDRNSIS</sequence>
<name>A0A0F9M6B0_9ZZZZ</name>
<dbReference type="Pfam" id="PF12833">
    <property type="entry name" value="HTH_18"/>
    <property type="match status" value="1"/>
</dbReference>
<dbReference type="Pfam" id="PF12625">
    <property type="entry name" value="Arabinose_bd"/>
    <property type="match status" value="1"/>
</dbReference>
<comment type="caution">
    <text evidence="5">The sequence shown here is derived from an EMBL/GenBank/DDBJ whole genome shotgun (WGS) entry which is preliminary data.</text>
</comment>
<dbReference type="InterPro" id="IPR009057">
    <property type="entry name" value="Homeodomain-like_sf"/>
</dbReference>
<dbReference type="SMART" id="SM00342">
    <property type="entry name" value="HTH_ARAC"/>
    <property type="match status" value="1"/>
</dbReference>
<proteinExistence type="predicted"/>
<keyword evidence="2" id="KW-0238">DNA-binding</keyword>
<organism evidence="5">
    <name type="scientific">marine sediment metagenome</name>
    <dbReference type="NCBI Taxonomy" id="412755"/>
    <lineage>
        <taxon>unclassified sequences</taxon>
        <taxon>metagenomes</taxon>
        <taxon>ecological metagenomes</taxon>
    </lineage>
</organism>
<gene>
    <name evidence="5" type="ORF">LCGC14_1112440</name>
</gene>
<dbReference type="GO" id="GO:0000976">
    <property type="term" value="F:transcription cis-regulatory region binding"/>
    <property type="evidence" value="ECO:0007669"/>
    <property type="project" value="TreeGrafter"/>
</dbReference>
<dbReference type="InterPro" id="IPR032687">
    <property type="entry name" value="AraC-type_N"/>
</dbReference>
<dbReference type="EMBL" id="LAZR01005087">
    <property type="protein sequence ID" value="KKN02965.1"/>
    <property type="molecule type" value="Genomic_DNA"/>
</dbReference>
<dbReference type="GO" id="GO:0003700">
    <property type="term" value="F:DNA-binding transcription factor activity"/>
    <property type="evidence" value="ECO:0007669"/>
    <property type="project" value="InterPro"/>
</dbReference>
<dbReference type="SUPFAM" id="SSF46689">
    <property type="entry name" value="Homeodomain-like"/>
    <property type="match status" value="1"/>
</dbReference>
<dbReference type="InterPro" id="IPR020449">
    <property type="entry name" value="Tscrpt_reg_AraC-type_HTH"/>
</dbReference>
<dbReference type="PRINTS" id="PR00032">
    <property type="entry name" value="HTHARAC"/>
</dbReference>
<keyword evidence="3" id="KW-0804">Transcription</keyword>
<evidence type="ECO:0000313" key="5">
    <source>
        <dbReference type="EMBL" id="KKN02965.1"/>
    </source>
</evidence>
<evidence type="ECO:0000256" key="2">
    <source>
        <dbReference type="ARBA" id="ARBA00023125"/>
    </source>
</evidence>
<dbReference type="PANTHER" id="PTHR47894:SF1">
    <property type="entry name" value="HTH-TYPE TRANSCRIPTIONAL REGULATOR VQSM"/>
    <property type="match status" value="1"/>
</dbReference>
<evidence type="ECO:0000259" key="4">
    <source>
        <dbReference type="PROSITE" id="PS01124"/>
    </source>
</evidence>
<dbReference type="Gene3D" id="1.10.10.60">
    <property type="entry name" value="Homeodomain-like"/>
    <property type="match status" value="1"/>
</dbReference>
<dbReference type="GO" id="GO:0005829">
    <property type="term" value="C:cytosol"/>
    <property type="evidence" value="ECO:0007669"/>
    <property type="project" value="TreeGrafter"/>
</dbReference>
<dbReference type="PROSITE" id="PS01124">
    <property type="entry name" value="HTH_ARAC_FAMILY_2"/>
    <property type="match status" value="1"/>
</dbReference>
<dbReference type="AlphaFoldDB" id="A0A0F9M6B0"/>
<feature type="domain" description="HTH araC/xylS-type" evidence="4">
    <location>
        <begin position="230"/>
        <end position="328"/>
    </location>
</feature>
<keyword evidence="1" id="KW-0805">Transcription regulation</keyword>
<reference evidence="5" key="1">
    <citation type="journal article" date="2015" name="Nature">
        <title>Complex archaea that bridge the gap between prokaryotes and eukaryotes.</title>
        <authorList>
            <person name="Spang A."/>
            <person name="Saw J.H."/>
            <person name="Jorgensen S.L."/>
            <person name="Zaremba-Niedzwiedzka K."/>
            <person name="Martijn J."/>
            <person name="Lind A.E."/>
            <person name="van Eijk R."/>
            <person name="Schleper C."/>
            <person name="Guy L."/>
            <person name="Ettema T.J."/>
        </authorList>
    </citation>
    <scope>NUCLEOTIDE SEQUENCE</scope>
</reference>
<protein>
    <recommendedName>
        <fullName evidence="4">HTH araC/xylS-type domain-containing protein</fullName>
    </recommendedName>
</protein>
<dbReference type="PANTHER" id="PTHR47894">
    <property type="entry name" value="HTH-TYPE TRANSCRIPTIONAL REGULATOR GADX"/>
    <property type="match status" value="1"/>
</dbReference>
<accession>A0A0F9M6B0</accession>